<feature type="domain" description="Aminoacyl-tRNA synthetase class Ia" evidence="10">
    <location>
        <begin position="59"/>
        <end position="627"/>
    </location>
</feature>
<dbReference type="Pfam" id="PF08264">
    <property type="entry name" value="Anticodon_1"/>
    <property type="match status" value="1"/>
</dbReference>
<dbReference type="InterPro" id="IPR009008">
    <property type="entry name" value="Val/Leu/Ile-tRNA-synth_edit"/>
</dbReference>
<evidence type="ECO:0000256" key="3">
    <source>
        <dbReference type="ARBA" id="ARBA00022598"/>
    </source>
</evidence>
<evidence type="ECO:0000313" key="12">
    <source>
        <dbReference type="EMBL" id="PAV80044.1"/>
    </source>
</evidence>
<evidence type="ECO:0000256" key="4">
    <source>
        <dbReference type="ARBA" id="ARBA00022741"/>
    </source>
</evidence>
<evidence type="ECO:0000256" key="6">
    <source>
        <dbReference type="ARBA" id="ARBA00022917"/>
    </source>
</evidence>
<comment type="similarity">
    <text evidence="1 9">Belongs to the class-I aminoacyl-tRNA synthetase family.</text>
</comment>
<keyword evidence="6 9" id="KW-0648">Protein biosynthesis</keyword>
<name>A0A2A2L1K0_9BILA</name>
<dbReference type="OrthoDB" id="629407at2759"/>
<evidence type="ECO:0000259" key="10">
    <source>
        <dbReference type="Pfam" id="PF00133"/>
    </source>
</evidence>
<keyword evidence="3 9" id="KW-0436">Ligase</keyword>
<dbReference type="InterPro" id="IPR002303">
    <property type="entry name" value="Valyl-tRNA_ligase"/>
</dbReference>
<protein>
    <recommendedName>
        <fullName evidence="2">valine--tRNA ligase</fullName>
        <ecNumber evidence="2">6.1.1.9</ecNumber>
    </recommendedName>
    <alternativeName>
        <fullName evidence="8">Valyl-tRNA synthetase</fullName>
    </alternativeName>
</protein>
<comment type="caution">
    <text evidence="12">The sequence shown here is derived from an EMBL/GenBank/DDBJ whole genome shotgun (WGS) entry which is preliminary data.</text>
</comment>
<dbReference type="GO" id="GO:0002161">
    <property type="term" value="F:aminoacyl-tRNA deacylase activity"/>
    <property type="evidence" value="ECO:0007669"/>
    <property type="project" value="InterPro"/>
</dbReference>
<dbReference type="AlphaFoldDB" id="A0A2A2L1K0"/>
<evidence type="ECO:0000259" key="11">
    <source>
        <dbReference type="Pfam" id="PF08264"/>
    </source>
</evidence>
<dbReference type="InterPro" id="IPR001412">
    <property type="entry name" value="aa-tRNA-synth_I_CS"/>
</dbReference>
<dbReference type="InterPro" id="IPR014729">
    <property type="entry name" value="Rossmann-like_a/b/a_fold"/>
</dbReference>
<dbReference type="EC" id="6.1.1.9" evidence="2"/>
<organism evidence="12 13">
    <name type="scientific">Diploscapter pachys</name>
    <dbReference type="NCBI Taxonomy" id="2018661"/>
    <lineage>
        <taxon>Eukaryota</taxon>
        <taxon>Metazoa</taxon>
        <taxon>Ecdysozoa</taxon>
        <taxon>Nematoda</taxon>
        <taxon>Chromadorea</taxon>
        <taxon>Rhabditida</taxon>
        <taxon>Rhabditina</taxon>
        <taxon>Rhabditomorpha</taxon>
        <taxon>Rhabditoidea</taxon>
        <taxon>Rhabditidae</taxon>
        <taxon>Diploscapter</taxon>
    </lineage>
</organism>
<sequence>MQRCLHGSTGIHLPSTSKCSAIPVRIRNFCSKAEKGRDPDISIFSQNYAQRTEVAAANYRNTEPTFRMILPPPNVTGKLHLGHALTAVLEDALCRHHRIKGTIAHWLPGFDHAGIATQAVAERELWNERKLTRADLTREEFVEFCTKLSQKNASSITEQLKRLGATLNWKQSYYTLDQEVERVSVQPGDELLVPEPSKGGSVKRRVKFGQMHRIRYKVRDSKEFIEVGTTRPETCFADVAIAVHPEDSRYSNLIGKILEHPLVDGLFIPVIADEAVSQNKGTGAVKVTPAHDQLDFRIASRHWTEIERTVKNAKSNFCLTESGKIKSEDSEFNGLDRFEAREKVLEYLKSKGAYQGIMEHSGAQVNVCTRTGDIIEPRLMKQWFLDTVDIDKEVYDDIKQGKIKITPSFHETALLNWLSNSEPWCLSRQLLWGHRIPAYTVDDESWFVGQNSESAAQHFGTDIQNVRQDNDVLDTWFSSSLIPLVSAGWMNRDKPFDISQKPPVDLMETGWDILGFWVARMLTITKRLSGGYFPFNQIILHGLIRDANGRKMSKSLGNVIDPNDIIDGIEQQKMIDRINESQLEPKEKEKATADIKSEYPEGIPAQGVDSLRFALLKYDAQQVDIRMDVIRFSYTGTKFIAKIWNLCLYYEKICEASPTMKDVDSEHVMDRWLVSRMASTLQEVDRKMAAFEMHHAFQALIDFVKVQLSDVYVEATKSALRSNDAKRISEIRSTMQRVMQPGKFKISNLILK</sequence>
<dbReference type="GO" id="GO:0004832">
    <property type="term" value="F:valine-tRNA ligase activity"/>
    <property type="evidence" value="ECO:0007669"/>
    <property type="project" value="UniProtKB-EC"/>
</dbReference>
<dbReference type="Gene3D" id="1.10.730.10">
    <property type="entry name" value="Isoleucyl-tRNA Synthetase, Domain 1"/>
    <property type="match status" value="1"/>
</dbReference>
<evidence type="ECO:0000256" key="5">
    <source>
        <dbReference type="ARBA" id="ARBA00022840"/>
    </source>
</evidence>
<dbReference type="PROSITE" id="PS00178">
    <property type="entry name" value="AA_TRNA_LIGASE_I"/>
    <property type="match status" value="1"/>
</dbReference>
<evidence type="ECO:0000256" key="1">
    <source>
        <dbReference type="ARBA" id="ARBA00005594"/>
    </source>
</evidence>
<dbReference type="Proteomes" id="UP000218231">
    <property type="component" value="Unassembled WGS sequence"/>
</dbReference>
<accession>A0A2A2L1K0</accession>
<keyword evidence="13" id="KW-1185">Reference proteome</keyword>
<dbReference type="Gene3D" id="3.40.50.620">
    <property type="entry name" value="HUPs"/>
    <property type="match status" value="2"/>
</dbReference>
<dbReference type="EMBL" id="LIAE01007323">
    <property type="protein sequence ID" value="PAV80043.1"/>
    <property type="molecule type" value="Genomic_DNA"/>
</dbReference>
<dbReference type="InterPro" id="IPR002300">
    <property type="entry name" value="aa-tRNA-synth_Ia"/>
</dbReference>
<keyword evidence="4 9" id="KW-0547">Nucleotide-binding</keyword>
<dbReference type="GO" id="GO:0006438">
    <property type="term" value="P:valyl-tRNA aminoacylation"/>
    <property type="evidence" value="ECO:0007669"/>
    <property type="project" value="InterPro"/>
</dbReference>
<dbReference type="GO" id="GO:0005524">
    <property type="term" value="F:ATP binding"/>
    <property type="evidence" value="ECO:0007669"/>
    <property type="project" value="UniProtKB-KW"/>
</dbReference>
<dbReference type="EMBL" id="LIAE01007323">
    <property type="protein sequence ID" value="PAV80044.1"/>
    <property type="molecule type" value="Genomic_DNA"/>
</dbReference>
<keyword evidence="7 9" id="KW-0030">Aminoacyl-tRNA synthetase</keyword>
<dbReference type="Pfam" id="PF00133">
    <property type="entry name" value="tRNA-synt_1"/>
    <property type="match status" value="1"/>
</dbReference>
<evidence type="ECO:0000256" key="7">
    <source>
        <dbReference type="ARBA" id="ARBA00023146"/>
    </source>
</evidence>
<keyword evidence="5 9" id="KW-0067">ATP-binding</keyword>
<dbReference type="GO" id="GO:0005829">
    <property type="term" value="C:cytosol"/>
    <property type="evidence" value="ECO:0007669"/>
    <property type="project" value="TreeGrafter"/>
</dbReference>
<dbReference type="PANTHER" id="PTHR11946">
    <property type="entry name" value="VALYL-TRNA SYNTHETASES"/>
    <property type="match status" value="1"/>
</dbReference>
<dbReference type="PRINTS" id="PR00986">
    <property type="entry name" value="TRNASYNTHVAL"/>
</dbReference>
<dbReference type="InterPro" id="IPR009080">
    <property type="entry name" value="tRNAsynth_Ia_anticodon-bd"/>
</dbReference>
<dbReference type="SUPFAM" id="SSF50677">
    <property type="entry name" value="ValRS/IleRS/LeuRS editing domain"/>
    <property type="match status" value="1"/>
</dbReference>
<evidence type="ECO:0000256" key="8">
    <source>
        <dbReference type="ARBA" id="ARBA00029936"/>
    </source>
</evidence>
<dbReference type="InterPro" id="IPR013155">
    <property type="entry name" value="M/V/L/I-tRNA-synth_anticd-bd"/>
</dbReference>
<evidence type="ECO:0000256" key="9">
    <source>
        <dbReference type="RuleBase" id="RU363035"/>
    </source>
</evidence>
<proteinExistence type="inferred from homology"/>
<evidence type="ECO:0000256" key="2">
    <source>
        <dbReference type="ARBA" id="ARBA00013169"/>
    </source>
</evidence>
<reference evidence="12 13" key="1">
    <citation type="journal article" date="2017" name="Curr. Biol.">
        <title>Genome architecture and evolution of a unichromosomal asexual nematode.</title>
        <authorList>
            <person name="Fradin H."/>
            <person name="Zegar C."/>
            <person name="Gutwein M."/>
            <person name="Lucas J."/>
            <person name="Kovtun M."/>
            <person name="Corcoran D."/>
            <person name="Baugh L.R."/>
            <person name="Kiontke K."/>
            <person name="Gunsalus K."/>
            <person name="Fitch D.H."/>
            <person name="Piano F."/>
        </authorList>
    </citation>
    <scope>NUCLEOTIDE SEQUENCE [LARGE SCALE GENOMIC DNA]</scope>
    <source>
        <strain evidence="12">PF1309</strain>
    </source>
</reference>
<dbReference type="SUPFAM" id="SSF47323">
    <property type="entry name" value="Anticodon-binding domain of a subclass of class I aminoacyl-tRNA synthetases"/>
    <property type="match status" value="1"/>
</dbReference>
<dbReference type="PANTHER" id="PTHR11946:SF111">
    <property type="entry name" value="VALINE--TRNA LIGASE"/>
    <property type="match status" value="1"/>
</dbReference>
<dbReference type="SUPFAM" id="SSF52374">
    <property type="entry name" value="Nucleotidylyl transferase"/>
    <property type="match status" value="1"/>
</dbReference>
<dbReference type="Gene3D" id="3.90.740.10">
    <property type="entry name" value="Valyl/Leucyl/Isoleucyl-tRNA synthetase, editing domain"/>
    <property type="match status" value="1"/>
</dbReference>
<feature type="domain" description="Methionyl/Valyl/Leucyl/Isoleucyl-tRNA synthetase anticodon-binding" evidence="11">
    <location>
        <begin position="670"/>
        <end position="739"/>
    </location>
</feature>
<evidence type="ECO:0000313" key="13">
    <source>
        <dbReference type="Proteomes" id="UP000218231"/>
    </source>
</evidence>
<gene>
    <name evidence="12" type="ORF">WR25_04880</name>
</gene>
<dbReference type="EMBL" id="LIAE01007323">
    <property type="protein sequence ID" value="PAV80045.1"/>
    <property type="molecule type" value="Genomic_DNA"/>
</dbReference>